<evidence type="ECO:0000313" key="1">
    <source>
        <dbReference type="EMBL" id="KAI0088279.1"/>
    </source>
</evidence>
<proteinExistence type="predicted"/>
<dbReference type="Proteomes" id="UP001055072">
    <property type="component" value="Unassembled WGS sequence"/>
</dbReference>
<name>A0ACB8U227_9APHY</name>
<accession>A0ACB8U227</accession>
<evidence type="ECO:0000313" key="2">
    <source>
        <dbReference type="Proteomes" id="UP001055072"/>
    </source>
</evidence>
<protein>
    <submittedName>
        <fullName evidence="1">Uncharacterized protein</fullName>
    </submittedName>
</protein>
<dbReference type="EMBL" id="MU274914">
    <property type="protein sequence ID" value="KAI0088279.1"/>
    <property type="molecule type" value="Genomic_DNA"/>
</dbReference>
<sequence length="267" mass="28606">MSSPASPSASPSSRPASPAPENTHSALEQDAGHAESSTPPSDAKADEKEESTESPDPQPSASPTLPSSTPGTASAGDWQAIWSPAHNAYYFFNSITQETTWSNPLEQGSTSTQASESATPEDGHTSSSPSAIAPGPSAAVSQLYAMQAAAAAQGIDPSLAFLDPTLAAGSSTSTNPAAYAYTAKFNARTGAFARPDARDPGHLSEYERMKRMNEVFFDQAQWEQQLAQEKEEEEGSRKRKKPTKKDLERFKEQKRQKKIAKTAWLRT</sequence>
<comment type="caution">
    <text evidence="1">The sequence shown here is derived from an EMBL/GenBank/DDBJ whole genome shotgun (WGS) entry which is preliminary data.</text>
</comment>
<keyword evidence="2" id="KW-1185">Reference proteome</keyword>
<reference evidence="1" key="1">
    <citation type="journal article" date="2021" name="Environ. Microbiol.">
        <title>Gene family expansions and transcriptome signatures uncover fungal adaptations to wood decay.</title>
        <authorList>
            <person name="Hage H."/>
            <person name="Miyauchi S."/>
            <person name="Viragh M."/>
            <person name="Drula E."/>
            <person name="Min B."/>
            <person name="Chaduli D."/>
            <person name="Navarro D."/>
            <person name="Favel A."/>
            <person name="Norest M."/>
            <person name="Lesage-Meessen L."/>
            <person name="Balint B."/>
            <person name="Merenyi Z."/>
            <person name="de Eugenio L."/>
            <person name="Morin E."/>
            <person name="Martinez A.T."/>
            <person name="Baldrian P."/>
            <person name="Stursova M."/>
            <person name="Martinez M.J."/>
            <person name="Novotny C."/>
            <person name="Magnuson J.K."/>
            <person name="Spatafora J.W."/>
            <person name="Maurice S."/>
            <person name="Pangilinan J."/>
            <person name="Andreopoulos W."/>
            <person name="LaButti K."/>
            <person name="Hundley H."/>
            <person name="Na H."/>
            <person name="Kuo A."/>
            <person name="Barry K."/>
            <person name="Lipzen A."/>
            <person name="Henrissat B."/>
            <person name="Riley R."/>
            <person name="Ahrendt S."/>
            <person name="Nagy L.G."/>
            <person name="Grigoriev I.V."/>
            <person name="Martin F."/>
            <person name="Rosso M.N."/>
        </authorList>
    </citation>
    <scope>NUCLEOTIDE SEQUENCE</scope>
    <source>
        <strain evidence="1">CBS 384.51</strain>
    </source>
</reference>
<gene>
    <name evidence="1" type="ORF">BDY19DRAFT_891473</name>
</gene>
<organism evidence="1 2">
    <name type="scientific">Irpex rosettiformis</name>
    <dbReference type="NCBI Taxonomy" id="378272"/>
    <lineage>
        <taxon>Eukaryota</taxon>
        <taxon>Fungi</taxon>
        <taxon>Dikarya</taxon>
        <taxon>Basidiomycota</taxon>
        <taxon>Agaricomycotina</taxon>
        <taxon>Agaricomycetes</taxon>
        <taxon>Polyporales</taxon>
        <taxon>Irpicaceae</taxon>
        <taxon>Irpex</taxon>
    </lineage>
</organism>